<accession>A0A5C6AYT5</accession>
<reference evidence="5 6" key="1">
    <citation type="submission" date="2019-02" db="EMBL/GenBank/DDBJ databases">
        <title>Deep-cultivation of Planctomycetes and their phenomic and genomic characterization uncovers novel biology.</title>
        <authorList>
            <person name="Wiegand S."/>
            <person name="Jogler M."/>
            <person name="Boedeker C."/>
            <person name="Pinto D."/>
            <person name="Vollmers J."/>
            <person name="Rivas-Marin E."/>
            <person name="Kohn T."/>
            <person name="Peeters S.H."/>
            <person name="Heuer A."/>
            <person name="Rast P."/>
            <person name="Oberbeckmann S."/>
            <person name="Bunk B."/>
            <person name="Jeske O."/>
            <person name="Meyerdierks A."/>
            <person name="Storesund J.E."/>
            <person name="Kallscheuer N."/>
            <person name="Luecker S."/>
            <person name="Lage O.M."/>
            <person name="Pohl T."/>
            <person name="Merkel B.J."/>
            <person name="Hornburger P."/>
            <person name="Mueller R.-W."/>
            <person name="Bruemmer F."/>
            <person name="Labrenz M."/>
            <person name="Spormann A.M."/>
            <person name="Op Den Camp H."/>
            <person name="Overmann J."/>
            <person name="Amann R."/>
            <person name="Jetten M.S.M."/>
            <person name="Mascher T."/>
            <person name="Medema M.H."/>
            <person name="Devos D.P."/>
            <person name="Kaster A.-K."/>
            <person name="Ovreas L."/>
            <person name="Rohde M."/>
            <person name="Galperin M.Y."/>
            <person name="Jogler C."/>
        </authorList>
    </citation>
    <scope>NUCLEOTIDE SEQUENCE [LARGE SCALE GENOMIC DNA]</scope>
    <source>
        <strain evidence="5 6">CA54</strain>
    </source>
</reference>
<evidence type="ECO:0000313" key="6">
    <source>
        <dbReference type="Proteomes" id="UP000320735"/>
    </source>
</evidence>
<dbReference type="GO" id="GO:0003700">
    <property type="term" value="F:DNA-binding transcription factor activity"/>
    <property type="evidence" value="ECO:0007669"/>
    <property type="project" value="InterPro"/>
</dbReference>
<dbReference type="Gene3D" id="1.10.10.60">
    <property type="entry name" value="Homeodomain-like"/>
    <property type="match status" value="1"/>
</dbReference>
<evidence type="ECO:0000256" key="1">
    <source>
        <dbReference type="ARBA" id="ARBA00023015"/>
    </source>
</evidence>
<dbReference type="Proteomes" id="UP000320735">
    <property type="component" value="Unassembled WGS sequence"/>
</dbReference>
<sequence>MRPVTDVSVTEVHGREFSAEMKLFELPRTAFFSLKLPRARVVVSEGSGFVSVNIVSSGQIRTASPRRGSEWEVGSVHVVNHDDCEFDFTSDESLDVTTLCFQRPLLQQYARTFHGNDDFRLDQVNANLKRDSGAGACFTRYANFIWEELNRGGAFLQSPLATVEIEDSLWALLLSAVQRDRHENVHLRSGGYAAYVKPAEEFILGHLNSALRVVDIAAAVGISVPTLNRAFRKCHGMGPKAFIKQRRLDRVRSELLRADPQSTTVTAVATRFAFGHLSQFAADYKKVFHESPSETLRRR</sequence>
<feature type="domain" description="HTH araC/xylS-type" evidence="4">
    <location>
        <begin position="197"/>
        <end position="298"/>
    </location>
</feature>
<dbReference type="AlphaFoldDB" id="A0A5C6AYT5"/>
<organism evidence="5 6">
    <name type="scientific">Symmachiella macrocystis</name>
    <dbReference type="NCBI Taxonomy" id="2527985"/>
    <lineage>
        <taxon>Bacteria</taxon>
        <taxon>Pseudomonadati</taxon>
        <taxon>Planctomycetota</taxon>
        <taxon>Planctomycetia</taxon>
        <taxon>Planctomycetales</taxon>
        <taxon>Planctomycetaceae</taxon>
        <taxon>Symmachiella</taxon>
    </lineage>
</organism>
<keyword evidence="3" id="KW-0804">Transcription</keyword>
<name>A0A5C6AYT5_9PLAN</name>
<dbReference type="PANTHER" id="PTHR46796">
    <property type="entry name" value="HTH-TYPE TRANSCRIPTIONAL ACTIVATOR RHAS-RELATED"/>
    <property type="match status" value="1"/>
</dbReference>
<comment type="caution">
    <text evidence="5">The sequence shown here is derived from an EMBL/GenBank/DDBJ whole genome shotgun (WGS) entry which is preliminary data.</text>
</comment>
<dbReference type="InterPro" id="IPR018060">
    <property type="entry name" value="HTH_AraC"/>
</dbReference>
<dbReference type="PROSITE" id="PS01124">
    <property type="entry name" value="HTH_ARAC_FAMILY_2"/>
    <property type="match status" value="1"/>
</dbReference>
<dbReference type="InterPro" id="IPR009057">
    <property type="entry name" value="Homeodomain-like_sf"/>
</dbReference>
<evidence type="ECO:0000313" key="5">
    <source>
        <dbReference type="EMBL" id="TWU04156.1"/>
    </source>
</evidence>
<keyword evidence="1" id="KW-0805">Transcription regulation</keyword>
<dbReference type="GO" id="GO:0043565">
    <property type="term" value="F:sequence-specific DNA binding"/>
    <property type="evidence" value="ECO:0007669"/>
    <property type="project" value="InterPro"/>
</dbReference>
<dbReference type="Pfam" id="PF14525">
    <property type="entry name" value="AraC_binding_2"/>
    <property type="match status" value="1"/>
</dbReference>
<dbReference type="InterPro" id="IPR050204">
    <property type="entry name" value="AraC_XylS_family_regulators"/>
</dbReference>
<dbReference type="Pfam" id="PF12833">
    <property type="entry name" value="HTH_18"/>
    <property type="match status" value="1"/>
</dbReference>
<dbReference type="InterPro" id="IPR035418">
    <property type="entry name" value="AraC-bd_2"/>
</dbReference>
<evidence type="ECO:0000259" key="4">
    <source>
        <dbReference type="PROSITE" id="PS01124"/>
    </source>
</evidence>
<proteinExistence type="predicted"/>
<dbReference type="SMART" id="SM00342">
    <property type="entry name" value="HTH_ARAC"/>
    <property type="match status" value="1"/>
</dbReference>
<dbReference type="EMBL" id="SJPP01000005">
    <property type="protein sequence ID" value="TWU04156.1"/>
    <property type="molecule type" value="Genomic_DNA"/>
</dbReference>
<keyword evidence="6" id="KW-1185">Reference proteome</keyword>
<keyword evidence="2" id="KW-0238">DNA-binding</keyword>
<dbReference type="SUPFAM" id="SSF46689">
    <property type="entry name" value="Homeodomain-like"/>
    <property type="match status" value="1"/>
</dbReference>
<protein>
    <submittedName>
        <fullName evidence="5">Transcriptional regulator EutR</fullName>
    </submittedName>
</protein>
<evidence type="ECO:0000256" key="2">
    <source>
        <dbReference type="ARBA" id="ARBA00023125"/>
    </source>
</evidence>
<evidence type="ECO:0000256" key="3">
    <source>
        <dbReference type="ARBA" id="ARBA00023163"/>
    </source>
</evidence>
<gene>
    <name evidence="5" type="ORF">CA54_60380</name>
</gene>